<evidence type="ECO:0000313" key="2">
    <source>
        <dbReference type="EMBL" id="EAY04886.1"/>
    </source>
</evidence>
<reference evidence="2" key="1">
    <citation type="submission" date="2006-10" db="EMBL/GenBank/DDBJ databases">
        <authorList>
            <person name="Amadeo P."/>
            <person name="Zhao Q."/>
            <person name="Wortman J."/>
            <person name="Fraser-Liggett C."/>
            <person name="Carlton J."/>
        </authorList>
    </citation>
    <scope>NUCLEOTIDE SEQUENCE</scope>
    <source>
        <strain evidence="2">G3</strain>
    </source>
</reference>
<protein>
    <recommendedName>
        <fullName evidence="4">Regulator of chromosome condensation family protein</fullName>
    </recommendedName>
</protein>
<dbReference type="PROSITE" id="PS50012">
    <property type="entry name" value="RCC1_3"/>
    <property type="match status" value="1"/>
</dbReference>
<keyword evidence="3" id="KW-1185">Reference proteome</keyword>
<evidence type="ECO:0000256" key="1">
    <source>
        <dbReference type="PROSITE-ProRule" id="PRU00235"/>
    </source>
</evidence>
<dbReference type="InParanoid" id="A2EQZ6"/>
<dbReference type="VEuPathDB" id="TrichDB:TVAG_016580"/>
<dbReference type="STRING" id="5722.A2EQZ6"/>
<name>A2EQZ6_TRIV3</name>
<dbReference type="EMBL" id="DS113462">
    <property type="protein sequence ID" value="EAY04886.1"/>
    <property type="molecule type" value="Genomic_DNA"/>
</dbReference>
<sequence length="341" mass="37236">MKNSLSVAACGSSQFGQSTHTSDISIPHEFVVPSIDDIRVGGWHSCVLCSTENCAFWGSNLDQQIPKVQSNLLRSPTSYQIPLDFKDVALGSKHTVILTKSNVLQSFGSNAQLQLPPNSTSKIKSVFAKFDQTAAISDDNKVLVWGNNAKQMKITLPNTEIPAFVELAPFGIFILSDKLVCYHYVAGQVKCQFPNVISVAASRTKAMILKNDGRIYQIVQDKLIQIVGIPDIPIKIFAGGAHYGCVTISGKCYTWGCGTRGQLGNGQFSNQAKPTLAIFDDKKCVIEAFGGEEHSVFLLCTNDVFIPAIHPAMKEQPLPSAVIADSIRYNTYNPPQFDIKF</sequence>
<dbReference type="OrthoDB" id="10256179at2759"/>
<dbReference type="PANTHER" id="PTHR45982">
    <property type="entry name" value="REGULATOR OF CHROMOSOME CONDENSATION"/>
    <property type="match status" value="1"/>
</dbReference>
<dbReference type="PANTHER" id="PTHR45982:SF1">
    <property type="entry name" value="REGULATOR OF CHROMOSOME CONDENSATION"/>
    <property type="match status" value="1"/>
</dbReference>
<dbReference type="Gene3D" id="2.130.10.30">
    <property type="entry name" value="Regulator of chromosome condensation 1/beta-lactamase-inhibitor protein II"/>
    <property type="match status" value="2"/>
</dbReference>
<proteinExistence type="predicted"/>
<dbReference type="RefSeq" id="XP_001317109.1">
    <property type="nucleotide sequence ID" value="XM_001317074.1"/>
</dbReference>
<organism evidence="2 3">
    <name type="scientific">Trichomonas vaginalis (strain ATCC PRA-98 / G3)</name>
    <dbReference type="NCBI Taxonomy" id="412133"/>
    <lineage>
        <taxon>Eukaryota</taxon>
        <taxon>Metamonada</taxon>
        <taxon>Parabasalia</taxon>
        <taxon>Trichomonadida</taxon>
        <taxon>Trichomonadidae</taxon>
        <taxon>Trichomonas</taxon>
    </lineage>
</organism>
<dbReference type="Pfam" id="PF00415">
    <property type="entry name" value="RCC1"/>
    <property type="match status" value="1"/>
</dbReference>
<dbReference type="SMR" id="A2EQZ6"/>
<dbReference type="VEuPathDB" id="TrichDB:TVAGG3_0535420"/>
<dbReference type="GO" id="GO:0005737">
    <property type="term" value="C:cytoplasm"/>
    <property type="evidence" value="ECO:0000318"/>
    <property type="project" value="GO_Central"/>
</dbReference>
<evidence type="ECO:0008006" key="4">
    <source>
        <dbReference type="Google" id="ProtNLM"/>
    </source>
</evidence>
<gene>
    <name evidence="2" type="ORF">TVAG_016580</name>
</gene>
<evidence type="ECO:0000313" key="3">
    <source>
        <dbReference type="Proteomes" id="UP000001542"/>
    </source>
</evidence>
<dbReference type="InterPro" id="IPR000408">
    <property type="entry name" value="Reg_chr_condens"/>
</dbReference>
<reference evidence="2" key="2">
    <citation type="journal article" date="2007" name="Science">
        <title>Draft genome sequence of the sexually transmitted pathogen Trichomonas vaginalis.</title>
        <authorList>
            <person name="Carlton J.M."/>
            <person name="Hirt R.P."/>
            <person name="Silva J.C."/>
            <person name="Delcher A.L."/>
            <person name="Schatz M."/>
            <person name="Zhao Q."/>
            <person name="Wortman J.R."/>
            <person name="Bidwell S.L."/>
            <person name="Alsmark U.C.M."/>
            <person name="Besteiro S."/>
            <person name="Sicheritz-Ponten T."/>
            <person name="Noel C.J."/>
            <person name="Dacks J.B."/>
            <person name="Foster P.G."/>
            <person name="Simillion C."/>
            <person name="Van de Peer Y."/>
            <person name="Miranda-Saavedra D."/>
            <person name="Barton G.J."/>
            <person name="Westrop G.D."/>
            <person name="Mueller S."/>
            <person name="Dessi D."/>
            <person name="Fiori P.L."/>
            <person name="Ren Q."/>
            <person name="Paulsen I."/>
            <person name="Zhang H."/>
            <person name="Bastida-Corcuera F.D."/>
            <person name="Simoes-Barbosa A."/>
            <person name="Brown M.T."/>
            <person name="Hayes R.D."/>
            <person name="Mukherjee M."/>
            <person name="Okumura C.Y."/>
            <person name="Schneider R."/>
            <person name="Smith A.J."/>
            <person name="Vanacova S."/>
            <person name="Villalvazo M."/>
            <person name="Haas B.J."/>
            <person name="Pertea M."/>
            <person name="Feldblyum T.V."/>
            <person name="Utterback T.R."/>
            <person name="Shu C.L."/>
            <person name="Osoegawa K."/>
            <person name="de Jong P.J."/>
            <person name="Hrdy I."/>
            <person name="Horvathova L."/>
            <person name="Zubacova Z."/>
            <person name="Dolezal P."/>
            <person name="Malik S.B."/>
            <person name="Logsdon J.M. Jr."/>
            <person name="Henze K."/>
            <person name="Gupta A."/>
            <person name="Wang C.C."/>
            <person name="Dunne R.L."/>
            <person name="Upcroft J.A."/>
            <person name="Upcroft P."/>
            <person name="White O."/>
            <person name="Salzberg S.L."/>
            <person name="Tang P."/>
            <person name="Chiu C.-H."/>
            <person name="Lee Y.-S."/>
            <person name="Embley T.M."/>
            <person name="Coombs G.H."/>
            <person name="Mottram J.C."/>
            <person name="Tachezy J."/>
            <person name="Fraser-Liggett C.M."/>
            <person name="Johnson P.J."/>
        </authorList>
    </citation>
    <scope>NUCLEOTIDE SEQUENCE [LARGE SCALE GENOMIC DNA]</scope>
    <source>
        <strain evidence="2">G3</strain>
    </source>
</reference>
<accession>A2EQZ6</accession>
<dbReference type="InterPro" id="IPR009091">
    <property type="entry name" value="RCC1/BLIP-II"/>
</dbReference>
<dbReference type="SUPFAM" id="SSF50985">
    <property type="entry name" value="RCC1/BLIP-II"/>
    <property type="match status" value="1"/>
</dbReference>
<dbReference type="Proteomes" id="UP000001542">
    <property type="component" value="Unassembled WGS sequence"/>
</dbReference>
<dbReference type="InterPro" id="IPR051553">
    <property type="entry name" value="Ran_GTPase-activating"/>
</dbReference>
<dbReference type="eggNOG" id="KOG0941">
    <property type="taxonomic scope" value="Eukaryota"/>
</dbReference>
<dbReference type="KEGG" id="tva:4762749"/>
<dbReference type="AlphaFoldDB" id="A2EQZ6"/>
<feature type="repeat" description="RCC1" evidence="1">
    <location>
        <begin position="250"/>
        <end position="301"/>
    </location>
</feature>